<evidence type="ECO:0000256" key="5">
    <source>
        <dbReference type="ARBA" id="ARBA00022692"/>
    </source>
</evidence>
<evidence type="ECO:0000256" key="2">
    <source>
        <dbReference type="ARBA" id="ARBA00007069"/>
    </source>
</evidence>
<comment type="subcellular location">
    <subcellularLocation>
        <location evidence="1 8">Cell membrane</location>
        <topology evidence="1 8">Multi-pass membrane protein</topology>
    </subcellularLocation>
</comment>
<evidence type="ECO:0000256" key="8">
    <source>
        <dbReference type="RuleBase" id="RU363032"/>
    </source>
</evidence>
<feature type="transmembrane region" description="Helical" evidence="8">
    <location>
        <begin position="29"/>
        <end position="55"/>
    </location>
</feature>
<protein>
    <submittedName>
        <fullName evidence="10">ABC transporter permease</fullName>
    </submittedName>
</protein>
<dbReference type="CDD" id="cd06261">
    <property type="entry name" value="TM_PBP2"/>
    <property type="match status" value="1"/>
</dbReference>
<feature type="domain" description="ABC transmembrane type-1" evidence="9">
    <location>
        <begin position="96"/>
        <end position="302"/>
    </location>
</feature>
<dbReference type="PROSITE" id="PS50928">
    <property type="entry name" value="ABC_TM1"/>
    <property type="match status" value="1"/>
</dbReference>
<name>A0A365U6E8_9RHOB</name>
<feature type="transmembrane region" description="Helical" evidence="8">
    <location>
        <begin position="175"/>
        <end position="201"/>
    </location>
</feature>
<keyword evidence="11" id="KW-1185">Reference proteome</keyword>
<comment type="caution">
    <text evidence="10">The sequence shown here is derived from an EMBL/GenBank/DDBJ whole genome shotgun (WGS) entry which is preliminary data.</text>
</comment>
<organism evidence="10 11">
    <name type="scientific">Rhodosalinus halophilus</name>
    <dbReference type="NCBI Taxonomy" id="2259333"/>
    <lineage>
        <taxon>Bacteria</taxon>
        <taxon>Pseudomonadati</taxon>
        <taxon>Pseudomonadota</taxon>
        <taxon>Alphaproteobacteria</taxon>
        <taxon>Rhodobacterales</taxon>
        <taxon>Paracoccaceae</taxon>
        <taxon>Rhodosalinus</taxon>
    </lineage>
</organism>
<feature type="transmembrane region" description="Helical" evidence="8">
    <location>
        <begin position="134"/>
        <end position="155"/>
    </location>
</feature>
<sequence length="315" mass="35376">MTDIASTRPTSMRDLAAARKREERRTRAFLLAPAMAILIFAASGPLLIVLVYSFLTPGDYGGVVWEFSLKAWFNVFAERDFFTEEIELADAHLSIMWRSIKLSLMTTVICLIIGFPTAYFIATRPRGTRDFWMLLVIIPFWTNLLIRTFAIMELIRNEGTFNSFLVGIGVIDTPIQMMFTEFAVLVGMAYVYLPLMILPIYASMERFDFSLVEAGYDLYATRFQVLRRIILPLVKPGVVAGSILVFVPCLGAYVTPRVLGGGKNMMLGNFIELQFGQGRNWPLGAALALTLLVIVMVALIFYVRAVGREEVRGHG</sequence>
<keyword evidence="4" id="KW-1003">Cell membrane</keyword>
<evidence type="ECO:0000256" key="1">
    <source>
        <dbReference type="ARBA" id="ARBA00004651"/>
    </source>
</evidence>
<dbReference type="Gene3D" id="1.10.3720.10">
    <property type="entry name" value="MetI-like"/>
    <property type="match status" value="1"/>
</dbReference>
<keyword evidence="6 8" id="KW-1133">Transmembrane helix</keyword>
<evidence type="ECO:0000256" key="4">
    <source>
        <dbReference type="ARBA" id="ARBA00022475"/>
    </source>
</evidence>
<keyword evidence="7 8" id="KW-0472">Membrane</keyword>
<dbReference type="InterPro" id="IPR000515">
    <property type="entry name" value="MetI-like"/>
</dbReference>
<evidence type="ECO:0000256" key="3">
    <source>
        <dbReference type="ARBA" id="ARBA00022448"/>
    </source>
</evidence>
<dbReference type="Proteomes" id="UP000253370">
    <property type="component" value="Unassembled WGS sequence"/>
</dbReference>
<feature type="transmembrane region" description="Helical" evidence="8">
    <location>
        <begin position="229"/>
        <end position="254"/>
    </location>
</feature>
<keyword evidence="5 8" id="KW-0812">Transmembrane</keyword>
<keyword evidence="3 8" id="KW-0813">Transport</keyword>
<gene>
    <name evidence="10" type="ORF">DRV85_15210</name>
</gene>
<evidence type="ECO:0000259" key="9">
    <source>
        <dbReference type="PROSITE" id="PS50928"/>
    </source>
</evidence>
<feature type="transmembrane region" description="Helical" evidence="8">
    <location>
        <begin position="102"/>
        <end position="122"/>
    </location>
</feature>
<feature type="transmembrane region" description="Helical" evidence="8">
    <location>
        <begin position="283"/>
        <end position="303"/>
    </location>
</feature>
<dbReference type="AlphaFoldDB" id="A0A365U6E8"/>
<dbReference type="PANTHER" id="PTHR42929:SF1">
    <property type="entry name" value="INNER MEMBRANE ABC TRANSPORTER PERMEASE PROTEIN YDCU-RELATED"/>
    <property type="match status" value="1"/>
</dbReference>
<reference evidence="10 11" key="1">
    <citation type="submission" date="2018-07" db="EMBL/GenBank/DDBJ databases">
        <title>Rhodosalinus sp. strain E84T genomic sequence and assembly.</title>
        <authorList>
            <person name="Liu Z.-W."/>
            <person name="Lu D.-C."/>
        </authorList>
    </citation>
    <scope>NUCLEOTIDE SEQUENCE [LARGE SCALE GENOMIC DNA]</scope>
    <source>
        <strain evidence="10 11">E84</strain>
    </source>
</reference>
<proteinExistence type="inferred from homology"/>
<evidence type="ECO:0000313" key="11">
    <source>
        <dbReference type="Proteomes" id="UP000253370"/>
    </source>
</evidence>
<evidence type="ECO:0000313" key="10">
    <source>
        <dbReference type="EMBL" id="RBI83690.1"/>
    </source>
</evidence>
<dbReference type="GO" id="GO:0005886">
    <property type="term" value="C:plasma membrane"/>
    <property type="evidence" value="ECO:0007669"/>
    <property type="project" value="UniProtKB-SubCell"/>
</dbReference>
<evidence type="ECO:0000256" key="6">
    <source>
        <dbReference type="ARBA" id="ARBA00022989"/>
    </source>
</evidence>
<dbReference type="EMBL" id="QNTQ01000015">
    <property type="protein sequence ID" value="RBI83690.1"/>
    <property type="molecule type" value="Genomic_DNA"/>
</dbReference>
<comment type="similarity">
    <text evidence="2">Belongs to the binding-protein-dependent transport system permease family. CysTW subfamily.</text>
</comment>
<dbReference type="OrthoDB" id="9807047at2"/>
<dbReference type="SUPFAM" id="SSF161098">
    <property type="entry name" value="MetI-like"/>
    <property type="match status" value="1"/>
</dbReference>
<dbReference type="Pfam" id="PF00528">
    <property type="entry name" value="BPD_transp_1"/>
    <property type="match status" value="1"/>
</dbReference>
<evidence type="ECO:0000256" key="7">
    <source>
        <dbReference type="ARBA" id="ARBA00023136"/>
    </source>
</evidence>
<dbReference type="GO" id="GO:0055085">
    <property type="term" value="P:transmembrane transport"/>
    <property type="evidence" value="ECO:0007669"/>
    <property type="project" value="InterPro"/>
</dbReference>
<accession>A0A365U6E8</accession>
<dbReference type="InterPro" id="IPR035906">
    <property type="entry name" value="MetI-like_sf"/>
</dbReference>
<dbReference type="PANTHER" id="PTHR42929">
    <property type="entry name" value="INNER MEMBRANE ABC TRANSPORTER PERMEASE PROTEIN YDCU-RELATED-RELATED"/>
    <property type="match status" value="1"/>
</dbReference>